<evidence type="ECO:0000313" key="4">
    <source>
        <dbReference type="Proteomes" id="UP000054632"/>
    </source>
</evidence>
<dbReference type="EMBL" id="JYDV01000040">
    <property type="protein sequence ID" value="KRZ38951.1"/>
    <property type="molecule type" value="Genomic_DNA"/>
</dbReference>
<evidence type="ECO:0000313" key="3">
    <source>
        <dbReference type="EMBL" id="KRZ38951.1"/>
    </source>
</evidence>
<accession>A0A0V1ERS2</accession>
<evidence type="ECO:0000313" key="1">
    <source>
        <dbReference type="EMBL" id="KRY76395.1"/>
    </source>
</evidence>
<proteinExistence type="predicted"/>
<dbReference type="EMBL" id="JYDR01000012">
    <property type="protein sequence ID" value="KRY76395.1"/>
    <property type="molecule type" value="Genomic_DNA"/>
</dbReference>
<sequence length="79" mass="9124">MCFHLGVMGNIKLKSTAILKLRHSCHQWPWLTLCINISFNDKRKTAKEHCSAMQNEIDSIYELCIAITPTMNQMSNEIQ</sequence>
<protein>
    <submittedName>
        <fullName evidence="1">Uncharacterized protein</fullName>
    </submittedName>
</protein>
<evidence type="ECO:0000313" key="2">
    <source>
        <dbReference type="EMBL" id="KRZ32231.1"/>
    </source>
</evidence>
<dbReference type="AlphaFoldDB" id="A0A0V1ERS2"/>
<dbReference type="Proteomes" id="UP000054805">
    <property type="component" value="Unassembled WGS sequence"/>
</dbReference>
<organism evidence="1 4">
    <name type="scientific">Trichinella pseudospiralis</name>
    <name type="common">Parasitic roundworm</name>
    <dbReference type="NCBI Taxonomy" id="6337"/>
    <lineage>
        <taxon>Eukaryota</taxon>
        <taxon>Metazoa</taxon>
        <taxon>Ecdysozoa</taxon>
        <taxon>Nematoda</taxon>
        <taxon>Enoplea</taxon>
        <taxon>Dorylaimia</taxon>
        <taxon>Trichinellida</taxon>
        <taxon>Trichinellidae</taxon>
        <taxon>Trichinella</taxon>
    </lineage>
</organism>
<keyword evidence="5" id="KW-1185">Reference proteome</keyword>
<name>A0A0V1ERS2_TRIPS</name>
<comment type="caution">
    <text evidence="1">The sequence shown here is derived from an EMBL/GenBank/DDBJ whole genome shotgun (WGS) entry which is preliminary data.</text>
</comment>
<reference evidence="4 5" key="1">
    <citation type="submission" date="2015-01" db="EMBL/GenBank/DDBJ databases">
        <title>Evolution of Trichinella species and genotypes.</title>
        <authorList>
            <person name="Korhonen P.K."/>
            <person name="Edoardo P."/>
            <person name="Giuseppe L.R."/>
            <person name="Gasser R.B."/>
        </authorList>
    </citation>
    <scope>NUCLEOTIDE SEQUENCE [LARGE SCALE GENOMIC DNA]</scope>
    <source>
        <strain evidence="1">ISS13</strain>
        <strain evidence="3">ISS176</strain>
        <strain evidence="2">ISS588</strain>
    </source>
</reference>
<dbReference type="EMBL" id="JYDS01000018">
    <property type="protein sequence ID" value="KRZ32231.1"/>
    <property type="molecule type" value="Genomic_DNA"/>
</dbReference>
<gene>
    <name evidence="1" type="ORF">T4A_9407</name>
    <name evidence="2" type="ORF">T4B_12180</name>
    <name evidence="3" type="ORF">T4C_922</name>
</gene>
<dbReference type="Proteomes" id="UP000054632">
    <property type="component" value="Unassembled WGS sequence"/>
</dbReference>
<dbReference type="Proteomes" id="UP000054826">
    <property type="component" value="Unassembled WGS sequence"/>
</dbReference>
<evidence type="ECO:0000313" key="5">
    <source>
        <dbReference type="Proteomes" id="UP000054805"/>
    </source>
</evidence>